<keyword evidence="5" id="KW-1185">Reference proteome</keyword>
<evidence type="ECO:0000259" key="3">
    <source>
        <dbReference type="Pfam" id="PF02397"/>
    </source>
</evidence>
<organism evidence="4 5">
    <name type="scientific">Alloalcanivorax balearicus MACL04</name>
    <dbReference type="NCBI Taxonomy" id="1177182"/>
    <lineage>
        <taxon>Bacteria</taxon>
        <taxon>Pseudomonadati</taxon>
        <taxon>Pseudomonadota</taxon>
        <taxon>Gammaproteobacteria</taxon>
        <taxon>Oceanospirillales</taxon>
        <taxon>Alcanivoracaceae</taxon>
        <taxon>Alloalcanivorax</taxon>
    </lineage>
</organism>
<dbReference type="InterPro" id="IPR003362">
    <property type="entry name" value="Bact_transf"/>
</dbReference>
<dbReference type="Proteomes" id="UP001064106">
    <property type="component" value="Unassembled WGS sequence"/>
</dbReference>
<sequence length="436" mass="50227">MSQGDALHQLESQQNHRLEPKRHQRWYERILLNSPLWQSISFALVLLAPFWLAYRQWLPGDTNQTTTLFVLAATFITNLLLSRALGQYPGGNLLPYQLSVTGITISLAIFTVIALRLGYSRLPLFIGFVLILAHQGLALAVKARFRYTKLAFVPGTRFEEPEREHEQYRFCYLTDPNDKRRFDVLVVDMETKLNDDWVRFIARHHSRRIPVLNGRSLLEAMTGSVNLDTLSNSDFEAFQPNPLYLLGKRTLDILGVLLLAPIALPVCLITACIIRWETPGSALFIQKRMGVGNRPFNMLKFRSMSMDDRPERARFVIDDEHRITRFGRLVRRSRLDELPQLWNVLIGDMSLIGPRPEQPEFAEAFERDVPFYSYRHIIKPGISGWAQVQQGYVAGLAETRKKVEHDFYYIKHQCFGLDILIVLKTIRTILTGFGAK</sequence>
<dbReference type="EMBL" id="ARXS01000016">
    <property type="protein sequence ID" value="MCU5783441.1"/>
    <property type="molecule type" value="Genomic_DNA"/>
</dbReference>
<feature type="transmembrane region" description="Helical" evidence="2">
    <location>
        <begin position="30"/>
        <end position="52"/>
    </location>
</feature>
<feature type="domain" description="Bacterial sugar transferase" evidence="3">
    <location>
        <begin position="248"/>
        <end position="430"/>
    </location>
</feature>
<keyword evidence="2" id="KW-1133">Transmembrane helix</keyword>
<keyword evidence="2" id="KW-0472">Membrane</keyword>
<protein>
    <recommendedName>
        <fullName evidence="3">Bacterial sugar transferase domain-containing protein</fullName>
    </recommendedName>
</protein>
<proteinExistence type="inferred from homology"/>
<comment type="similarity">
    <text evidence="1">Belongs to the bacterial sugar transferase family.</text>
</comment>
<evidence type="ECO:0000256" key="1">
    <source>
        <dbReference type="ARBA" id="ARBA00006464"/>
    </source>
</evidence>
<feature type="transmembrane region" description="Helical" evidence="2">
    <location>
        <begin position="64"/>
        <end position="81"/>
    </location>
</feature>
<dbReference type="PANTHER" id="PTHR30576">
    <property type="entry name" value="COLANIC BIOSYNTHESIS UDP-GLUCOSE LIPID CARRIER TRANSFERASE"/>
    <property type="match status" value="1"/>
</dbReference>
<feature type="transmembrane region" description="Helical" evidence="2">
    <location>
        <begin position="122"/>
        <end position="141"/>
    </location>
</feature>
<name>A0ABT2R106_9GAMM</name>
<dbReference type="RefSeq" id="WP_262461050.1">
    <property type="nucleotide sequence ID" value="NZ_ARXS01000016.1"/>
</dbReference>
<keyword evidence="2" id="KW-0812">Transmembrane</keyword>
<feature type="transmembrane region" description="Helical" evidence="2">
    <location>
        <begin position="93"/>
        <end position="116"/>
    </location>
</feature>
<evidence type="ECO:0000256" key="2">
    <source>
        <dbReference type="SAM" id="Phobius"/>
    </source>
</evidence>
<accession>A0ABT2R106</accession>
<feature type="transmembrane region" description="Helical" evidence="2">
    <location>
        <begin position="253"/>
        <end position="276"/>
    </location>
</feature>
<evidence type="ECO:0000313" key="4">
    <source>
        <dbReference type="EMBL" id="MCU5783441.1"/>
    </source>
</evidence>
<gene>
    <name evidence="4" type="ORF">MA04_02741</name>
</gene>
<reference evidence="4" key="1">
    <citation type="submission" date="2012-09" db="EMBL/GenBank/DDBJ databases">
        <title>Genome Sequence of alkane-degrading Bacterium Alcanivorax balearicus MACL04.</title>
        <authorList>
            <person name="Lai Q."/>
            <person name="Shao Z."/>
        </authorList>
    </citation>
    <scope>NUCLEOTIDE SEQUENCE</scope>
    <source>
        <strain evidence="4">MACL04</strain>
    </source>
</reference>
<evidence type="ECO:0000313" key="5">
    <source>
        <dbReference type="Proteomes" id="UP001064106"/>
    </source>
</evidence>
<dbReference type="PANTHER" id="PTHR30576:SF0">
    <property type="entry name" value="UNDECAPRENYL-PHOSPHATE N-ACETYLGALACTOSAMINYL 1-PHOSPHATE TRANSFERASE-RELATED"/>
    <property type="match status" value="1"/>
</dbReference>
<comment type="caution">
    <text evidence="4">The sequence shown here is derived from an EMBL/GenBank/DDBJ whole genome shotgun (WGS) entry which is preliminary data.</text>
</comment>
<dbReference type="Pfam" id="PF02397">
    <property type="entry name" value="Bac_transf"/>
    <property type="match status" value="1"/>
</dbReference>